<evidence type="ECO:0000313" key="7">
    <source>
        <dbReference type="EMBL" id="PWJ27694.1"/>
    </source>
</evidence>
<dbReference type="GO" id="GO:0016020">
    <property type="term" value="C:membrane"/>
    <property type="evidence" value="ECO:0007669"/>
    <property type="project" value="UniProtKB-SubCell"/>
</dbReference>
<reference evidence="7 8" key="1">
    <citation type="submission" date="2018-05" db="EMBL/GenBank/DDBJ databases">
        <title>The Hungate 1000. A catalogue of reference genomes from the rumen microbiome.</title>
        <authorList>
            <person name="Kelly W."/>
        </authorList>
    </citation>
    <scope>NUCLEOTIDE SEQUENCE [LARGE SCALE GENOMIC DNA]</scope>
    <source>
        <strain evidence="7 8">NLAE-zl-C242</strain>
    </source>
</reference>
<dbReference type="InterPro" id="IPR002549">
    <property type="entry name" value="AI-2E-like"/>
</dbReference>
<keyword evidence="4 6" id="KW-1133">Transmembrane helix</keyword>
<feature type="transmembrane region" description="Helical" evidence="6">
    <location>
        <begin position="9"/>
        <end position="31"/>
    </location>
</feature>
<feature type="transmembrane region" description="Helical" evidence="6">
    <location>
        <begin position="223"/>
        <end position="242"/>
    </location>
</feature>
<dbReference type="EMBL" id="QGDL01000011">
    <property type="protein sequence ID" value="PWJ27694.1"/>
    <property type="molecule type" value="Genomic_DNA"/>
</dbReference>
<protein>
    <submittedName>
        <fullName evidence="7">Sporulation integral membrane protein YtvI</fullName>
    </submittedName>
</protein>
<evidence type="ECO:0000256" key="5">
    <source>
        <dbReference type="ARBA" id="ARBA00023136"/>
    </source>
</evidence>
<keyword evidence="3 6" id="KW-0812">Transmembrane</keyword>
<dbReference type="Pfam" id="PF01594">
    <property type="entry name" value="AI-2E_transport"/>
    <property type="match status" value="1"/>
</dbReference>
<comment type="similarity">
    <text evidence="2">Belongs to the autoinducer-2 exporter (AI-2E) (TC 2.A.86) family.</text>
</comment>
<evidence type="ECO:0000256" key="1">
    <source>
        <dbReference type="ARBA" id="ARBA00004141"/>
    </source>
</evidence>
<dbReference type="OrthoDB" id="9774361at2"/>
<keyword evidence="8" id="KW-1185">Reference proteome</keyword>
<dbReference type="NCBIfam" id="TIGR02872">
    <property type="entry name" value="spore_ytvI"/>
    <property type="match status" value="1"/>
</dbReference>
<evidence type="ECO:0000256" key="4">
    <source>
        <dbReference type="ARBA" id="ARBA00022989"/>
    </source>
</evidence>
<gene>
    <name evidence="7" type="ORF">A8806_111131</name>
</gene>
<evidence type="ECO:0000256" key="6">
    <source>
        <dbReference type="SAM" id="Phobius"/>
    </source>
</evidence>
<dbReference type="GO" id="GO:0055085">
    <property type="term" value="P:transmembrane transport"/>
    <property type="evidence" value="ECO:0007669"/>
    <property type="project" value="TreeGrafter"/>
</dbReference>
<accession>A0A2Y9BHY8</accession>
<feature type="transmembrane region" description="Helical" evidence="6">
    <location>
        <begin position="248"/>
        <end position="270"/>
    </location>
</feature>
<organism evidence="7 8">
    <name type="scientific">Faecalicatena orotica</name>
    <dbReference type="NCBI Taxonomy" id="1544"/>
    <lineage>
        <taxon>Bacteria</taxon>
        <taxon>Bacillati</taxon>
        <taxon>Bacillota</taxon>
        <taxon>Clostridia</taxon>
        <taxon>Lachnospirales</taxon>
        <taxon>Lachnospiraceae</taxon>
        <taxon>Faecalicatena</taxon>
    </lineage>
</organism>
<dbReference type="AlphaFoldDB" id="A0A2Y9BHY8"/>
<evidence type="ECO:0000256" key="2">
    <source>
        <dbReference type="ARBA" id="ARBA00009773"/>
    </source>
</evidence>
<feature type="transmembrane region" description="Helical" evidence="6">
    <location>
        <begin position="67"/>
        <end position="92"/>
    </location>
</feature>
<feature type="transmembrane region" description="Helical" evidence="6">
    <location>
        <begin position="282"/>
        <end position="302"/>
    </location>
</feature>
<proteinExistence type="inferred from homology"/>
<name>A0A2Y9BHY8_9FIRM</name>
<comment type="caution">
    <text evidence="7">The sequence shown here is derived from an EMBL/GenBank/DDBJ whole genome shotgun (WGS) entry which is preliminary data.</text>
</comment>
<evidence type="ECO:0000256" key="3">
    <source>
        <dbReference type="ARBA" id="ARBA00022692"/>
    </source>
</evidence>
<feature type="transmembrane region" description="Helical" evidence="6">
    <location>
        <begin position="322"/>
        <end position="345"/>
    </location>
</feature>
<dbReference type="RefSeq" id="WP_109732503.1">
    <property type="nucleotide sequence ID" value="NZ_BAAACK010000005.1"/>
</dbReference>
<dbReference type="PANTHER" id="PTHR21716">
    <property type="entry name" value="TRANSMEMBRANE PROTEIN"/>
    <property type="match status" value="1"/>
</dbReference>
<dbReference type="PANTHER" id="PTHR21716:SF68">
    <property type="entry name" value="TRANSPORT PROTEIN YTVI-RELATED"/>
    <property type="match status" value="1"/>
</dbReference>
<feature type="transmembrane region" description="Helical" evidence="6">
    <location>
        <begin position="37"/>
        <end position="55"/>
    </location>
</feature>
<sequence>MRVEKMKEFIIKVLFWILIGGLVFLTISYILPVLKPFIAAFIIVLILNPIIRHVARIGRCGRKTASVTILILFYAILFLFIVVVGADIANFIKTFVAGFPELYDSTILPALEAATHGMEAATEHFSPDFQTMLTYIGESVSGAVSGFVGNASSSVVTLVTGIASKTPQMLMNFIITIVASFFCVIDYEKIIAFGGRHLPTKATQVFIKIKKKGISVLSQFGKAYLILMSLTFVELAVGLSLLKIEDSILLAGIIALVDILPVLGVGTVLLPWIATSFLTHNIPLGVGLLILYIIITVVRQILEPRVVGQQIGLHPLITMMCMFVGAYFFGIIGLFGFPILATILVQLKRNGGFDNDKNNGEVTQR</sequence>
<comment type="subcellular location">
    <subcellularLocation>
        <location evidence="1">Membrane</location>
        <topology evidence="1">Multi-pass membrane protein</topology>
    </subcellularLocation>
</comment>
<evidence type="ECO:0000313" key="8">
    <source>
        <dbReference type="Proteomes" id="UP000245845"/>
    </source>
</evidence>
<dbReference type="Proteomes" id="UP000245845">
    <property type="component" value="Unassembled WGS sequence"/>
</dbReference>
<keyword evidence="5 6" id="KW-0472">Membrane</keyword>
<dbReference type="InterPro" id="IPR014227">
    <property type="entry name" value="YtvI-like"/>
</dbReference>
<feature type="transmembrane region" description="Helical" evidence="6">
    <location>
        <begin position="169"/>
        <end position="187"/>
    </location>
</feature>